<dbReference type="AlphaFoldDB" id="A0A4Q7EHH5"/>
<keyword evidence="2" id="KW-1185">Reference proteome</keyword>
<dbReference type="EMBL" id="QVFV01000001">
    <property type="protein sequence ID" value="RZM82783.1"/>
    <property type="molecule type" value="Genomic_DNA"/>
</dbReference>
<comment type="caution">
    <text evidence="1">The sequence shown here is derived from an EMBL/GenBank/DDBJ whole genome shotgun (WGS) entry which is preliminary data.</text>
</comment>
<dbReference type="Proteomes" id="UP000292459">
    <property type="component" value="Unassembled WGS sequence"/>
</dbReference>
<sequence length="178" mass="18372">MIHSSRTVQLFQWPVIPFVAGALFSAGTVPLLATAAQAQATDQNYGACASELLDAGVSAEAAAIACANAYRPTEVSGCVAGVLAAADVTPTAALSACSRDRRPDEVASCVATIHGDLTVVDSQSVLDHCHRTILPERYAACVTGIADELGYATEDSLATCIAAGYRPENVAPTYIPMN</sequence>
<gene>
    <name evidence="1" type="ORF">DYY88_06085</name>
</gene>
<organism evidence="1 2">
    <name type="scientific">Leptolyngbya iicbica LK</name>
    <dbReference type="NCBI Taxonomy" id="2294035"/>
    <lineage>
        <taxon>Bacteria</taxon>
        <taxon>Bacillati</taxon>
        <taxon>Cyanobacteriota</taxon>
        <taxon>Cyanophyceae</taxon>
        <taxon>Leptolyngbyales</taxon>
        <taxon>Leptolyngbyaceae</taxon>
        <taxon>Leptolyngbya group</taxon>
        <taxon>Leptolyngbya</taxon>
        <taxon>Leptolyngbya iicbica</taxon>
    </lineage>
</organism>
<name>A0A4Q7EHH5_9CYAN</name>
<reference evidence="1 2" key="1">
    <citation type="submission" date="2018-11" db="EMBL/GenBank/DDBJ databases">
        <title>Whole genome sequencing of an environmental sample.</title>
        <authorList>
            <person name="Sarangi A.N."/>
            <person name="Singh D."/>
            <person name="Tripathy S."/>
        </authorList>
    </citation>
    <scope>NUCLEOTIDE SEQUENCE [LARGE SCALE GENOMIC DNA]</scope>
    <source>
        <strain evidence="1 2">Lakshadweep</strain>
    </source>
</reference>
<protein>
    <submittedName>
        <fullName evidence="1">Uncharacterized protein</fullName>
    </submittedName>
</protein>
<dbReference type="RefSeq" id="WP_052288290.1">
    <property type="nucleotide sequence ID" value="NZ_QVFV01000001.1"/>
</dbReference>
<proteinExistence type="predicted"/>
<evidence type="ECO:0000313" key="1">
    <source>
        <dbReference type="EMBL" id="RZM82783.1"/>
    </source>
</evidence>
<accession>A0A4Q7EHH5</accession>
<dbReference type="OrthoDB" id="425719at2"/>
<evidence type="ECO:0000313" key="2">
    <source>
        <dbReference type="Proteomes" id="UP000292459"/>
    </source>
</evidence>